<evidence type="ECO:0000256" key="6">
    <source>
        <dbReference type="SAM" id="Phobius"/>
    </source>
</evidence>
<dbReference type="PANTHER" id="PTHR30086">
    <property type="entry name" value="ARGININE EXPORTER PROTEIN ARGO"/>
    <property type="match status" value="1"/>
</dbReference>
<evidence type="ECO:0000256" key="5">
    <source>
        <dbReference type="ARBA" id="ARBA00023136"/>
    </source>
</evidence>
<sequence length="223" mass="23837">MSWKWMVKGILLGLSIAAPLGPVSILCVKKTMISGFKTGLLSGLGAATADAVYGSIAGLGLSALTNFLIEYKTVLQAIAGLFICFLGIKSLLHTPTTERSEPHSRECSLNSYAGTLLLTLSNPMTIVFFLGVFGASGILLSHTSSDIPFLIVGVFLGSALWWVCLTGTASLFRINMTVERSKLSLFNKLSGMVMLYFGLIALIQSLGLLNSLPFSLGFINYLE</sequence>
<dbReference type="RefSeq" id="WP_152380887.1">
    <property type="nucleotide sequence ID" value="NZ_CP045298.1"/>
</dbReference>
<feature type="transmembrane region" description="Helical" evidence="6">
    <location>
        <begin position="147"/>
        <end position="172"/>
    </location>
</feature>
<feature type="transmembrane region" description="Helical" evidence="6">
    <location>
        <begin position="193"/>
        <end position="219"/>
    </location>
</feature>
<feature type="transmembrane region" description="Helical" evidence="6">
    <location>
        <begin position="40"/>
        <end position="61"/>
    </location>
</feature>
<feature type="transmembrane region" description="Helical" evidence="6">
    <location>
        <begin position="73"/>
        <end position="92"/>
    </location>
</feature>
<gene>
    <name evidence="7" type="ORF">QOZ95_000972</name>
</gene>
<evidence type="ECO:0000256" key="3">
    <source>
        <dbReference type="ARBA" id="ARBA00022692"/>
    </source>
</evidence>
<comment type="subcellular location">
    <subcellularLocation>
        <location evidence="1">Cell membrane</location>
        <topology evidence="1">Multi-pass membrane protein</topology>
    </subcellularLocation>
</comment>
<evidence type="ECO:0000256" key="2">
    <source>
        <dbReference type="ARBA" id="ARBA00022475"/>
    </source>
</evidence>
<evidence type="ECO:0000313" key="7">
    <source>
        <dbReference type="EMBL" id="MDQ0492822.1"/>
    </source>
</evidence>
<keyword evidence="5 6" id="KW-0472">Membrane</keyword>
<feature type="transmembrane region" description="Helical" evidence="6">
    <location>
        <begin position="6"/>
        <end position="28"/>
    </location>
</feature>
<accession>A0ABU0KXY7</accession>
<dbReference type="Pfam" id="PF01810">
    <property type="entry name" value="LysE"/>
    <property type="match status" value="1"/>
</dbReference>
<comment type="caution">
    <text evidence="7">The sequence shown here is derived from an EMBL/GenBank/DDBJ whole genome shotgun (WGS) entry which is preliminary data.</text>
</comment>
<protein>
    <submittedName>
        <fullName evidence="7">Threonine/homoserine/homoserine lactone efflux protein</fullName>
    </submittedName>
</protein>
<keyword evidence="4 6" id="KW-1133">Transmembrane helix</keyword>
<organism evidence="7 8">
    <name type="scientific">Paenibacillus brasilensis</name>
    <dbReference type="NCBI Taxonomy" id="128574"/>
    <lineage>
        <taxon>Bacteria</taxon>
        <taxon>Bacillati</taxon>
        <taxon>Bacillota</taxon>
        <taxon>Bacilli</taxon>
        <taxon>Bacillales</taxon>
        <taxon>Paenibacillaceae</taxon>
        <taxon>Paenibacillus</taxon>
    </lineage>
</organism>
<name>A0ABU0KXY7_9BACL</name>
<dbReference type="PANTHER" id="PTHR30086:SF20">
    <property type="entry name" value="ARGININE EXPORTER PROTEIN ARGO-RELATED"/>
    <property type="match status" value="1"/>
</dbReference>
<reference evidence="7 8" key="1">
    <citation type="submission" date="2023-07" db="EMBL/GenBank/DDBJ databases">
        <title>Genomic Encyclopedia of Type Strains, Phase IV (KMG-IV): sequencing the most valuable type-strain genomes for metagenomic binning, comparative biology and taxonomic classification.</title>
        <authorList>
            <person name="Goeker M."/>
        </authorList>
    </citation>
    <scope>NUCLEOTIDE SEQUENCE [LARGE SCALE GENOMIC DNA]</scope>
    <source>
        <strain evidence="7 8">DSM 14914</strain>
    </source>
</reference>
<evidence type="ECO:0000256" key="4">
    <source>
        <dbReference type="ARBA" id="ARBA00022989"/>
    </source>
</evidence>
<feature type="transmembrane region" description="Helical" evidence="6">
    <location>
        <begin position="112"/>
        <end position="135"/>
    </location>
</feature>
<dbReference type="Proteomes" id="UP001242811">
    <property type="component" value="Unassembled WGS sequence"/>
</dbReference>
<keyword evidence="3 6" id="KW-0812">Transmembrane</keyword>
<evidence type="ECO:0000256" key="1">
    <source>
        <dbReference type="ARBA" id="ARBA00004651"/>
    </source>
</evidence>
<keyword evidence="2" id="KW-1003">Cell membrane</keyword>
<evidence type="ECO:0000313" key="8">
    <source>
        <dbReference type="Proteomes" id="UP001242811"/>
    </source>
</evidence>
<dbReference type="InterPro" id="IPR001123">
    <property type="entry name" value="LeuE-type"/>
</dbReference>
<keyword evidence="8" id="KW-1185">Reference proteome</keyword>
<dbReference type="EMBL" id="JAUSWA010000004">
    <property type="protein sequence ID" value="MDQ0492822.1"/>
    <property type="molecule type" value="Genomic_DNA"/>
</dbReference>
<proteinExistence type="predicted"/>